<dbReference type="InterPro" id="IPR001138">
    <property type="entry name" value="Zn2Cys6_DnaBD"/>
</dbReference>
<sequence>MHTYREQPMLWTVSQVPTTVSDTPAAYSTQGLVVARQVAQGGVQQYHRWDGYTYPQPDKYFGTNNMTSVNAPHGMQNIASSVPFEFVTAVDRDQKEAPGSVGPIEPVNMQYQQPYPFDLDSNQLLQQFEGVYPNGDLFALGQSNQNTQVAVGAELGVPVDNTIGSFLLPPNPGPGFLPENNGHARLSLSPSPPSLSVPSLQASSSATPAPSGLWSDSMIGSPKAENEADPPTTSTARRQAKTKKHRPDRREFGGACDRCSKRKISCRDTAEGPCVACTRYARRHPDHVCALNREIGKRGRPKGVKDGEGRTPRVAKGGKRAGRKTKGVVTPDELARKEEGRSICR</sequence>
<evidence type="ECO:0000313" key="2">
    <source>
        <dbReference type="EMBL" id="EMD36260.1"/>
    </source>
</evidence>
<accession>M2QVY4</accession>
<feature type="compositionally biased region" description="Low complexity" evidence="1">
    <location>
        <begin position="176"/>
        <end position="189"/>
    </location>
</feature>
<dbReference type="AlphaFoldDB" id="M2QVY4"/>
<dbReference type="EMBL" id="KB445798">
    <property type="protein sequence ID" value="EMD36260.1"/>
    <property type="molecule type" value="Genomic_DNA"/>
</dbReference>
<dbReference type="GO" id="GO:0000981">
    <property type="term" value="F:DNA-binding transcription factor activity, RNA polymerase II-specific"/>
    <property type="evidence" value="ECO:0007669"/>
    <property type="project" value="InterPro"/>
</dbReference>
<feature type="compositionally biased region" description="Low complexity" evidence="1">
    <location>
        <begin position="196"/>
        <end position="205"/>
    </location>
</feature>
<evidence type="ECO:0000256" key="1">
    <source>
        <dbReference type="SAM" id="MobiDB-lite"/>
    </source>
</evidence>
<dbReference type="GO" id="GO:0008270">
    <property type="term" value="F:zinc ion binding"/>
    <property type="evidence" value="ECO:0007669"/>
    <property type="project" value="InterPro"/>
</dbReference>
<gene>
    <name evidence="2" type="ORF">CERSUDRAFT_74283</name>
</gene>
<feature type="compositionally biased region" description="Basic residues" evidence="1">
    <location>
        <begin position="316"/>
        <end position="326"/>
    </location>
</feature>
<feature type="region of interest" description="Disordered" evidence="1">
    <location>
        <begin position="174"/>
        <end position="254"/>
    </location>
</feature>
<evidence type="ECO:0000313" key="3">
    <source>
        <dbReference type="Proteomes" id="UP000016930"/>
    </source>
</evidence>
<protein>
    <recommendedName>
        <fullName evidence="4">Zn(2)-C6 fungal-type domain-containing protein</fullName>
    </recommendedName>
</protein>
<reference evidence="2 3" key="1">
    <citation type="journal article" date="2012" name="Proc. Natl. Acad. Sci. U.S.A.">
        <title>Comparative genomics of Ceriporiopsis subvermispora and Phanerochaete chrysosporium provide insight into selective ligninolysis.</title>
        <authorList>
            <person name="Fernandez-Fueyo E."/>
            <person name="Ruiz-Duenas F.J."/>
            <person name="Ferreira P."/>
            <person name="Floudas D."/>
            <person name="Hibbett D.S."/>
            <person name="Canessa P."/>
            <person name="Larrondo L.F."/>
            <person name="James T.Y."/>
            <person name="Seelenfreund D."/>
            <person name="Lobos S."/>
            <person name="Polanco R."/>
            <person name="Tello M."/>
            <person name="Honda Y."/>
            <person name="Watanabe T."/>
            <person name="Watanabe T."/>
            <person name="Ryu J.S."/>
            <person name="Kubicek C.P."/>
            <person name="Schmoll M."/>
            <person name="Gaskell J."/>
            <person name="Hammel K.E."/>
            <person name="St John F.J."/>
            <person name="Vanden Wymelenberg A."/>
            <person name="Sabat G."/>
            <person name="Splinter BonDurant S."/>
            <person name="Syed K."/>
            <person name="Yadav J.S."/>
            <person name="Doddapaneni H."/>
            <person name="Subramanian V."/>
            <person name="Lavin J.L."/>
            <person name="Oguiza J.A."/>
            <person name="Perez G."/>
            <person name="Pisabarro A.G."/>
            <person name="Ramirez L."/>
            <person name="Santoyo F."/>
            <person name="Master E."/>
            <person name="Coutinho P.M."/>
            <person name="Henrissat B."/>
            <person name="Lombard V."/>
            <person name="Magnuson J.K."/>
            <person name="Kuees U."/>
            <person name="Hori C."/>
            <person name="Igarashi K."/>
            <person name="Samejima M."/>
            <person name="Held B.W."/>
            <person name="Barry K.W."/>
            <person name="LaButti K.M."/>
            <person name="Lapidus A."/>
            <person name="Lindquist E.A."/>
            <person name="Lucas S.M."/>
            <person name="Riley R."/>
            <person name="Salamov A.A."/>
            <person name="Hoffmeister D."/>
            <person name="Schwenk D."/>
            <person name="Hadar Y."/>
            <person name="Yarden O."/>
            <person name="de Vries R.P."/>
            <person name="Wiebenga A."/>
            <person name="Stenlid J."/>
            <person name="Eastwood D."/>
            <person name="Grigoriev I.V."/>
            <person name="Berka R.M."/>
            <person name="Blanchette R.A."/>
            <person name="Kersten P."/>
            <person name="Martinez A.T."/>
            <person name="Vicuna R."/>
            <person name="Cullen D."/>
        </authorList>
    </citation>
    <scope>NUCLEOTIDE SEQUENCE [LARGE SCALE GENOMIC DNA]</scope>
    <source>
        <strain evidence="2 3">B</strain>
    </source>
</reference>
<dbReference type="HOGENOM" id="CLU_804107_0_0_1"/>
<feature type="compositionally biased region" description="Basic residues" evidence="1">
    <location>
        <begin position="238"/>
        <end position="247"/>
    </location>
</feature>
<dbReference type="CDD" id="cd00067">
    <property type="entry name" value="GAL4"/>
    <property type="match status" value="1"/>
</dbReference>
<feature type="region of interest" description="Disordered" evidence="1">
    <location>
        <begin position="299"/>
        <end position="345"/>
    </location>
</feature>
<organism evidence="2 3">
    <name type="scientific">Ceriporiopsis subvermispora (strain B)</name>
    <name type="common">White-rot fungus</name>
    <name type="synonym">Gelatoporia subvermispora</name>
    <dbReference type="NCBI Taxonomy" id="914234"/>
    <lineage>
        <taxon>Eukaryota</taxon>
        <taxon>Fungi</taxon>
        <taxon>Dikarya</taxon>
        <taxon>Basidiomycota</taxon>
        <taxon>Agaricomycotina</taxon>
        <taxon>Agaricomycetes</taxon>
        <taxon>Polyporales</taxon>
        <taxon>Gelatoporiaceae</taxon>
        <taxon>Gelatoporia</taxon>
    </lineage>
</organism>
<dbReference type="Proteomes" id="UP000016930">
    <property type="component" value="Unassembled WGS sequence"/>
</dbReference>
<name>M2QVY4_CERS8</name>
<feature type="compositionally biased region" description="Basic and acidic residues" evidence="1">
    <location>
        <begin position="333"/>
        <end position="345"/>
    </location>
</feature>
<proteinExistence type="predicted"/>
<keyword evidence="3" id="KW-1185">Reference proteome</keyword>
<evidence type="ECO:0008006" key="4">
    <source>
        <dbReference type="Google" id="ProtNLM"/>
    </source>
</evidence>